<dbReference type="EMBL" id="JACHIP010000002">
    <property type="protein sequence ID" value="MBB5056550.1"/>
    <property type="molecule type" value="Genomic_DNA"/>
</dbReference>
<dbReference type="Gene3D" id="3.30.750.24">
    <property type="entry name" value="STAS domain"/>
    <property type="match status" value="1"/>
</dbReference>
<evidence type="ECO:0000256" key="1">
    <source>
        <dbReference type="ARBA" id="ARBA00022676"/>
    </source>
</evidence>
<dbReference type="GO" id="GO:0047244">
    <property type="term" value="F:N-acetylglucosaminyldiphosphoundecaprenol N-acetyl-beta-D-mannosaminyltransferase activity"/>
    <property type="evidence" value="ECO:0007669"/>
    <property type="project" value="UniProtKB-EC"/>
</dbReference>
<evidence type="ECO:0000313" key="6">
    <source>
        <dbReference type="Proteomes" id="UP000540989"/>
    </source>
</evidence>
<dbReference type="CDD" id="cd07043">
    <property type="entry name" value="STAS_anti-anti-sigma_factors"/>
    <property type="match status" value="1"/>
</dbReference>
<evidence type="ECO:0000256" key="3">
    <source>
        <dbReference type="SAM" id="MobiDB-lite"/>
    </source>
</evidence>
<protein>
    <submittedName>
        <fullName evidence="5">N-acetylglucosaminyldiphosphoundecaprenol N-acetyl-beta-D-mannosaminyltransferase</fullName>
        <ecNumber evidence="5">2.4.1.187</ecNumber>
    </submittedName>
</protein>
<dbReference type="CDD" id="cd06533">
    <property type="entry name" value="Glyco_transf_WecG_TagA"/>
    <property type="match status" value="1"/>
</dbReference>
<dbReference type="Pfam" id="PF01740">
    <property type="entry name" value="STAS"/>
    <property type="match status" value="1"/>
</dbReference>
<dbReference type="InterPro" id="IPR004629">
    <property type="entry name" value="WecG_TagA_CpsF"/>
</dbReference>
<accession>A0A7W7ZAZ7</accession>
<keyword evidence="2 5" id="KW-0808">Transferase</keyword>
<feature type="region of interest" description="Disordered" evidence="3">
    <location>
        <begin position="463"/>
        <end position="482"/>
    </location>
</feature>
<dbReference type="InterPro" id="IPR002645">
    <property type="entry name" value="STAS_dom"/>
</dbReference>
<dbReference type="PANTHER" id="PTHR34136:SF1">
    <property type="entry name" value="UDP-N-ACETYL-D-MANNOSAMINURONIC ACID TRANSFERASE"/>
    <property type="match status" value="1"/>
</dbReference>
<keyword evidence="6" id="KW-1185">Reference proteome</keyword>
<dbReference type="PROSITE" id="PS50801">
    <property type="entry name" value="STAS"/>
    <property type="match status" value="1"/>
</dbReference>
<comment type="caution">
    <text evidence="5">The sequence shown here is derived from an EMBL/GenBank/DDBJ whole genome shotgun (WGS) entry which is preliminary data.</text>
</comment>
<reference evidence="5 6" key="1">
    <citation type="submission" date="2020-08" db="EMBL/GenBank/DDBJ databases">
        <title>Genomic Encyclopedia of Type Strains, Phase IV (KMG-V): Genome sequencing to study the core and pangenomes of soil and plant-associated prokaryotes.</title>
        <authorList>
            <person name="Whitman W."/>
        </authorList>
    </citation>
    <scope>NUCLEOTIDE SEQUENCE [LARGE SCALE GENOMIC DNA]</scope>
    <source>
        <strain evidence="5 6">M8UP14</strain>
    </source>
</reference>
<sequence length="482" mass="53198">MGGPVHPVYDGSTERFEYDAILLSGADLTATGCGTDIAQISITGPVGVWSSRQKSELDIQMCTGGVASRESASTAYRDGTPSILQAGANMGGGLKRIAILGVPIDNLSMDETIEALDKLIETDGFHQIATANIDFLMKAIGDDELMDILQRCDLVLPDGMPLVWASRIMGTPLKERVAGSDLLPRLAELSQRKGRRLFLLGATEERSRDAAAWIMRNYPGAQIAGRFSPPFGSIDDMDHGSILRMIEESDADILLVAFGNPKQEKWLAMHRSRLHVPVCIGVGASLDFLSGTHTRAPEWMQKSGLEWMHRFYKEPGRLGGRYTRNAMGILRHLSLQMLAVSTQPRTSALSRISVFQENQALVITLVGRFTGEVVEEFDQALEKLEDLDSPMILDLNLTTSIGADAMGFLVDLSSKMRDRNQDIWLVGMRPSLRRLFRTAFLQERLFRLAPKVADALRRIDSKAPAAEPRSTTRPFLKEEVGR</sequence>
<organism evidence="5 6">
    <name type="scientific">Granulicella aggregans</name>
    <dbReference type="NCBI Taxonomy" id="474949"/>
    <lineage>
        <taxon>Bacteria</taxon>
        <taxon>Pseudomonadati</taxon>
        <taxon>Acidobacteriota</taxon>
        <taxon>Terriglobia</taxon>
        <taxon>Terriglobales</taxon>
        <taxon>Acidobacteriaceae</taxon>
        <taxon>Granulicella</taxon>
    </lineage>
</organism>
<dbReference type="EC" id="2.4.1.187" evidence="5"/>
<name>A0A7W7ZAZ7_9BACT</name>
<evidence type="ECO:0000259" key="4">
    <source>
        <dbReference type="PROSITE" id="PS50801"/>
    </source>
</evidence>
<dbReference type="SUPFAM" id="SSF52091">
    <property type="entry name" value="SpoIIaa-like"/>
    <property type="match status" value="1"/>
</dbReference>
<evidence type="ECO:0000256" key="2">
    <source>
        <dbReference type="ARBA" id="ARBA00022679"/>
    </source>
</evidence>
<dbReference type="Pfam" id="PF03808">
    <property type="entry name" value="Glyco_tran_WecG"/>
    <property type="match status" value="1"/>
</dbReference>
<feature type="domain" description="STAS" evidence="4">
    <location>
        <begin position="350"/>
        <end position="459"/>
    </location>
</feature>
<dbReference type="AlphaFoldDB" id="A0A7W7ZAZ7"/>
<proteinExistence type="predicted"/>
<dbReference type="RefSeq" id="WP_184214552.1">
    <property type="nucleotide sequence ID" value="NZ_JACHIP010000002.1"/>
</dbReference>
<dbReference type="NCBIfam" id="TIGR00696">
    <property type="entry name" value="wecG_tagA_cpsF"/>
    <property type="match status" value="1"/>
</dbReference>
<keyword evidence="1 5" id="KW-0328">Glycosyltransferase</keyword>
<dbReference type="Proteomes" id="UP000540989">
    <property type="component" value="Unassembled WGS sequence"/>
</dbReference>
<gene>
    <name evidence="5" type="ORF">HDF16_001235</name>
</gene>
<dbReference type="InterPro" id="IPR036513">
    <property type="entry name" value="STAS_dom_sf"/>
</dbReference>
<dbReference type="PANTHER" id="PTHR34136">
    <property type="match status" value="1"/>
</dbReference>
<evidence type="ECO:0000313" key="5">
    <source>
        <dbReference type="EMBL" id="MBB5056550.1"/>
    </source>
</evidence>